<evidence type="ECO:0000313" key="7">
    <source>
        <dbReference type="EMBL" id="KAG1327020.1"/>
    </source>
</evidence>
<keyword evidence="3" id="KW-0256">Endoplasmic reticulum</keyword>
<dbReference type="GO" id="GO:0005509">
    <property type="term" value="F:calcium ion binding"/>
    <property type="evidence" value="ECO:0007669"/>
    <property type="project" value="InterPro"/>
</dbReference>
<evidence type="ECO:0000256" key="6">
    <source>
        <dbReference type="SAM" id="SignalP"/>
    </source>
</evidence>
<dbReference type="Proteomes" id="UP000797356">
    <property type="component" value="Chromosome 1"/>
</dbReference>
<dbReference type="OrthoDB" id="8118055at2759"/>
<dbReference type="GO" id="GO:0004571">
    <property type="term" value="F:mannosyl-oligosaccharide 1,2-alpha-mannosidase activity"/>
    <property type="evidence" value="ECO:0007669"/>
    <property type="project" value="InterPro"/>
</dbReference>
<evidence type="ECO:0000256" key="3">
    <source>
        <dbReference type="ARBA" id="ARBA00022824"/>
    </source>
</evidence>
<sequence length="207" mass="23250">MPAARSAFGPVRWALLSLLILSVFSHPVAGFGAAKKACMREKVRKMFYHAYENYMAYAFPHDELKPLTKTFTDSLSELGNLKLEFLPQNYKGSALSLIESLSSLVVLGNFTEFQRGVLWLSDNLTFDVDARVNLFECNIRVLGGLISAHILATDTKSRLDHGLYKNQLLNLAEDLGQRFLPAFESPTGLPYAWINLKVLHVNLLLLF</sequence>
<keyword evidence="4" id="KW-0325">Glycoprotein</keyword>
<reference evidence="7" key="1">
    <citation type="journal article" date="2017" name="Gigascience">
        <title>The genome draft of coconut (Cocos nucifera).</title>
        <authorList>
            <person name="Xiao Y."/>
            <person name="Xu P."/>
            <person name="Fan H."/>
            <person name="Baudouin L."/>
            <person name="Xia W."/>
            <person name="Bocs S."/>
            <person name="Xu J."/>
            <person name="Li Q."/>
            <person name="Guo A."/>
            <person name="Zhou L."/>
            <person name="Li J."/>
            <person name="Wu Y."/>
            <person name="Ma Z."/>
            <person name="Armero A."/>
            <person name="Issali A.E."/>
            <person name="Liu N."/>
            <person name="Peng M."/>
            <person name="Yang Y."/>
        </authorList>
    </citation>
    <scope>NUCLEOTIDE SEQUENCE</scope>
    <source>
        <tissue evidence="7">Spear leaf of Hainan Tall coconut</tissue>
    </source>
</reference>
<proteinExistence type="inferred from homology"/>
<organism evidence="7 8">
    <name type="scientific">Cocos nucifera</name>
    <name type="common">Coconut palm</name>
    <dbReference type="NCBI Taxonomy" id="13894"/>
    <lineage>
        <taxon>Eukaryota</taxon>
        <taxon>Viridiplantae</taxon>
        <taxon>Streptophyta</taxon>
        <taxon>Embryophyta</taxon>
        <taxon>Tracheophyta</taxon>
        <taxon>Spermatophyta</taxon>
        <taxon>Magnoliopsida</taxon>
        <taxon>Liliopsida</taxon>
        <taxon>Arecaceae</taxon>
        <taxon>Arecoideae</taxon>
        <taxon>Cocoseae</taxon>
        <taxon>Attaleinae</taxon>
        <taxon>Cocos</taxon>
    </lineage>
</organism>
<dbReference type="EMBL" id="CM017872">
    <property type="protein sequence ID" value="KAG1327020.1"/>
    <property type="molecule type" value="Genomic_DNA"/>
</dbReference>
<dbReference type="GO" id="GO:1904380">
    <property type="term" value="P:endoplasmic reticulum mannose trimming"/>
    <property type="evidence" value="ECO:0007669"/>
    <property type="project" value="InterPro"/>
</dbReference>
<dbReference type="Gene3D" id="1.50.10.10">
    <property type="match status" value="1"/>
</dbReference>
<gene>
    <name evidence="7" type="ORF">COCNU_01G009540</name>
</gene>
<accession>A0A8K0HVP7</accession>
<feature type="chain" id="PRO_5035451395" description="alpha-1,2-Mannosidase" evidence="6">
    <location>
        <begin position="31"/>
        <end position="207"/>
    </location>
</feature>
<dbReference type="SUPFAM" id="SSF48225">
    <property type="entry name" value="Seven-hairpin glycosidases"/>
    <property type="match status" value="1"/>
</dbReference>
<keyword evidence="5" id="KW-0378">Hydrolase</keyword>
<reference evidence="7" key="2">
    <citation type="submission" date="2019-07" db="EMBL/GenBank/DDBJ databases">
        <authorList>
            <person name="Yang Y."/>
            <person name="Bocs S."/>
            <person name="Baudouin L."/>
        </authorList>
    </citation>
    <scope>NUCLEOTIDE SEQUENCE</scope>
    <source>
        <tissue evidence="7">Spear leaf of Hainan Tall coconut</tissue>
    </source>
</reference>
<evidence type="ECO:0000256" key="5">
    <source>
        <dbReference type="RuleBase" id="RU361193"/>
    </source>
</evidence>
<dbReference type="GO" id="GO:0016020">
    <property type="term" value="C:membrane"/>
    <property type="evidence" value="ECO:0007669"/>
    <property type="project" value="InterPro"/>
</dbReference>
<evidence type="ECO:0000313" key="8">
    <source>
        <dbReference type="Proteomes" id="UP000797356"/>
    </source>
</evidence>
<dbReference type="AlphaFoldDB" id="A0A8K0HVP7"/>
<dbReference type="GO" id="GO:0005975">
    <property type="term" value="P:carbohydrate metabolic process"/>
    <property type="evidence" value="ECO:0007669"/>
    <property type="project" value="InterPro"/>
</dbReference>
<keyword evidence="8" id="KW-1185">Reference proteome</keyword>
<dbReference type="PANTHER" id="PTHR45679">
    <property type="entry name" value="ER DEGRADATION-ENHANCING ALPHA-MANNOSIDASE-LIKE PROTEIN 2"/>
    <property type="match status" value="1"/>
</dbReference>
<comment type="caution">
    <text evidence="7">The sequence shown here is derived from an EMBL/GenBank/DDBJ whole genome shotgun (WGS) entry which is preliminary data.</text>
</comment>
<dbReference type="EC" id="3.2.1.-" evidence="5"/>
<keyword evidence="6" id="KW-0732">Signal</keyword>
<comment type="similarity">
    <text evidence="2 5">Belongs to the glycosyl hydrolase 47 family.</text>
</comment>
<dbReference type="InterPro" id="IPR001382">
    <property type="entry name" value="Glyco_hydro_47"/>
</dbReference>
<dbReference type="PRINTS" id="PR00747">
    <property type="entry name" value="GLYHDRLASE47"/>
</dbReference>
<feature type="signal peptide" evidence="6">
    <location>
        <begin position="1"/>
        <end position="30"/>
    </location>
</feature>
<dbReference type="GO" id="GO:0044322">
    <property type="term" value="C:endoplasmic reticulum quality control compartment"/>
    <property type="evidence" value="ECO:0007669"/>
    <property type="project" value="GOC"/>
</dbReference>
<dbReference type="InterPro" id="IPR044674">
    <property type="entry name" value="EDEM1/2/3"/>
</dbReference>
<evidence type="ECO:0000256" key="4">
    <source>
        <dbReference type="ARBA" id="ARBA00023180"/>
    </source>
</evidence>
<dbReference type="InterPro" id="IPR036026">
    <property type="entry name" value="Seven-hairpin_glycosidases"/>
</dbReference>
<keyword evidence="5" id="KW-0326">Glycosidase</keyword>
<evidence type="ECO:0000256" key="1">
    <source>
        <dbReference type="ARBA" id="ARBA00004240"/>
    </source>
</evidence>
<dbReference type="Pfam" id="PF01532">
    <property type="entry name" value="Glyco_hydro_47"/>
    <property type="match status" value="1"/>
</dbReference>
<dbReference type="InterPro" id="IPR012341">
    <property type="entry name" value="6hp_glycosidase-like_sf"/>
</dbReference>
<comment type="subcellular location">
    <subcellularLocation>
        <location evidence="1">Endoplasmic reticulum</location>
    </subcellularLocation>
</comment>
<evidence type="ECO:0000256" key="2">
    <source>
        <dbReference type="ARBA" id="ARBA00007658"/>
    </source>
</evidence>
<protein>
    <recommendedName>
        <fullName evidence="5">alpha-1,2-Mannosidase</fullName>
        <ecNumber evidence="5">3.2.1.-</ecNumber>
    </recommendedName>
</protein>
<dbReference type="PANTHER" id="PTHR45679:SF5">
    <property type="entry name" value="ER DEGRADATION-ENHANCING ALPHA-MANNOSIDASE-LIKE PROTEIN 1"/>
    <property type="match status" value="1"/>
</dbReference>
<name>A0A8K0HVP7_COCNU</name>